<dbReference type="AlphaFoldDB" id="A0A8T0UQJ4"/>
<evidence type="ECO:0000313" key="5">
    <source>
        <dbReference type="EMBL" id="KAG2624960.1"/>
    </source>
</evidence>
<feature type="transmembrane region" description="Helical" evidence="3">
    <location>
        <begin position="251"/>
        <end position="284"/>
    </location>
</feature>
<keyword evidence="1" id="KW-0479">Metal-binding</keyword>
<keyword evidence="6" id="KW-1185">Reference proteome</keyword>
<evidence type="ECO:0000256" key="3">
    <source>
        <dbReference type="SAM" id="Phobius"/>
    </source>
</evidence>
<dbReference type="Gene3D" id="3.30.40.10">
    <property type="entry name" value="Zinc/RING finger domain, C3HC4 (zinc finger)"/>
    <property type="match status" value="1"/>
</dbReference>
<name>A0A8T0UQJ4_PANVG</name>
<feature type="compositionally biased region" description="Polar residues" evidence="2">
    <location>
        <begin position="120"/>
        <end position="132"/>
    </location>
</feature>
<feature type="region of interest" description="Disordered" evidence="2">
    <location>
        <begin position="80"/>
        <end position="139"/>
    </location>
</feature>
<accession>A0A8T0UQJ4</accession>
<evidence type="ECO:0000256" key="1">
    <source>
        <dbReference type="PROSITE-ProRule" id="PRU00175"/>
    </source>
</evidence>
<dbReference type="Pfam" id="PF13639">
    <property type="entry name" value="zf-RING_2"/>
    <property type="match status" value="1"/>
</dbReference>
<reference evidence="5" key="1">
    <citation type="submission" date="2020-05" db="EMBL/GenBank/DDBJ databases">
        <title>WGS assembly of Panicum virgatum.</title>
        <authorList>
            <person name="Lovell J.T."/>
            <person name="Jenkins J."/>
            <person name="Shu S."/>
            <person name="Juenger T.E."/>
            <person name="Schmutz J."/>
        </authorList>
    </citation>
    <scope>NUCLEOTIDE SEQUENCE</scope>
    <source>
        <strain evidence="5">AP13</strain>
    </source>
</reference>
<protein>
    <recommendedName>
        <fullName evidence="4">RING-type domain-containing protein</fullName>
    </recommendedName>
</protein>
<evidence type="ECO:0000256" key="2">
    <source>
        <dbReference type="SAM" id="MobiDB-lite"/>
    </source>
</evidence>
<keyword evidence="1" id="KW-0863">Zinc-finger</keyword>
<dbReference type="InterPro" id="IPR001841">
    <property type="entry name" value="Znf_RING"/>
</dbReference>
<evidence type="ECO:0000259" key="4">
    <source>
        <dbReference type="PROSITE" id="PS50089"/>
    </source>
</evidence>
<dbReference type="EMBL" id="CM029041">
    <property type="protein sequence ID" value="KAG2624960.1"/>
    <property type="molecule type" value="Genomic_DNA"/>
</dbReference>
<dbReference type="GO" id="GO:0008270">
    <property type="term" value="F:zinc ion binding"/>
    <property type="evidence" value="ECO:0007669"/>
    <property type="project" value="UniProtKB-KW"/>
</dbReference>
<proteinExistence type="predicted"/>
<keyword evidence="3" id="KW-0472">Membrane</keyword>
<keyword evidence="1" id="KW-0862">Zinc</keyword>
<feature type="domain" description="RING-type" evidence="4">
    <location>
        <begin position="349"/>
        <end position="390"/>
    </location>
</feature>
<dbReference type="PROSITE" id="PS50089">
    <property type="entry name" value="ZF_RING_2"/>
    <property type="match status" value="1"/>
</dbReference>
<dbReference type="PANTHER" id="PTHR46225">
    <property type="entry name" value="C3H4 TYPE ZINC FINGER PROTEIN"/>
    <property type="match status" value="1"/>
</dbReference>
<dbReference type="InterPro" id="IPR013083">
    <property type="entry name" value="Znf_RING/FYVE/PHD"/>
</dbReference>
<dbReference type="FunFam" id="3.30.40.10:FF:000348">
    <property type="entry name" value="E3 ubiquitin-protein ligase"/>
    <property type="match status" value="1"/>
</dbReference>
<feature type="compositionally biased region" description="Basic and acidic residues" evidence="2">
    <location>
        <begin position="93"/>
        <end position="119"/>
    </location>
</feature>
<dbReference type="SUPFAM" id="SSF57850">
    <property type="entry name" value="RING/U-box"/>
    <property type="match status" value="1"/>
</dbReference>
<dbReference type="SMART" id="SM00184">
    <property type="entry name" value="RING"/>
    <property type="match status" value="1"/>
</dbReference>
<dbReference type="PANTHER" id="PTHR46225:SF23">
    <property type="entry name" value="OS05G0179000 PROTEIN"/>
    <property type="match status" value="1"/>
</dbReference>
<gene>
    <name evidence="5" type="ORF">PVAP13_3KG159000</name>
</gene>
<organism evidence="5 6">
    <name type="scientific">Panicum virgatum</name>
    <name type="common">Blackwell switchgrass</name>
    <dbReference type="NCBI Taxonomy" id="38727"/>
    <lineage>
        <taxon>Eukaryota</taxon>
        <taxon>Viridiplantae</taxon>
        <taxon>Streptophyta</taxon>
        <taxon>Embryophyta</taxon>
        <taxon>Tracheophyta</taxon>
        <taxon>Spermatophyta</taxon>
        <taxon>Magnoliopsida</taxon>
        <taxon>Liliopsida</taxon>
        <taxon>Poales</taxon>
        <taxon>Poaceae</taxon>
        <taxon>PACMAD clade</taxon>
        <taxon>Panicoideae</taxon>
        <taxon>Panicodae</taxon>
        <taxon>Paniceae</taxon>
        <taxon>Panicinae</taxon>
        <taxon>Panicum</taxon>
        <taxon>Panicum sect. Hiantes</taxon>
    </lineage>
</organism>
<sequence length="414" mass="45497">MTMACVGIDEKPSRTHFHFRTTQAIRSSGGITNSCPQLMGHNIRTSEHLYKLDLEPVISHAISWLMDALPVVSERESQTDSHPLLMEHVIGIPRDDVPSSSTPRRDNHDGMDQLPRDSESSSGTTAASNSPNAPLARRDGGVATLPHLYWRYLHRNHLATVQESANQNYIPNNIPESNSFEEFSAPRVSEAGVVTGTNGVSRNNVVTVNPRAQAFADHFKMALDCFFAVWFVVGNVWVFGRRSSAHDAPNLYRLCIAFLTFSCIGYAMPFILCALICCCLPCIISVMGFREDLNQNRGASSDAINALGTYKFKLKKPRNGDGNGNEGGSGVLAAGTDKERVVSAEDAVCCICLARYVDNDELRLLPCGHFFHKDCVDKWLKINALCPLCKAELDVVSTTAPAIGFGRRHSDNRV</sequence>
<evidence type="ECO:0000313" key="6">
    <source>
        <dbReference type="Proteomes" id="UP000823388"/>
    </source>
</evidence>
<keyword evidence="3" id="KW-0812">Transmembrane</keyword>
<dbReference type="Proteomes" id="UP000823388">
    <property type="component" value="Chromosome 3K"/>
</dbReference>
<comment type="caution">
    <text evidence="5">The sequence shown here is derived from an EMBL/GenBank/DDBJ whole genome shotgun (WGS) entry which is preliminary data.</text>
</comment>
<keyword evidence="3" id="KW-1133">Transmembrane helix</keyword>